<dbReference type="OrthoDB" id="6614653at2759"/>
<dbReference type="InterPro" id="IPR039935">
    <property type="entry name" value="YML079W-like"/>
</dbReference>
<accession>A0A317XTU6</accession>
<gene>
    <name evidence="2" type="ORF">BCV70DRAFT_74548</name>
</gene>
<organism evidence="2 3">
    <name type="scientific">Testicularia cyperi</name>
    <dbReference type="NCBI Taxonomy" id="1882483"/>
    <lineage>
        <taxon>Eukaryota</taxon>
        <taxon>Fungi</taxon>
        <taxon>Dikarya</taxon>
        <taxon>Basidiomycota</taxon>
        <taxon>Ustilaginomycotina</taxon>
        <taxon>Ustilaginomycetes</taxon>
        <taxon>Ustilaginales</taxon>
        <taxon>Anthracoideaceae</taxon>
        <taxon>Testicularia</taxon>
    </lineage>
</organism>
<feature type="domain" description="DUF985" evidence="1">
    <location>
        <begin position="19"/>
        <end position="68"/>
    </location>
</feature>
<dbReference type="AlphaFoldDB" id="A0A317XTU6"/>
<dbReference type="InterPro" id="IPR011051">
    <property type="entry name" value="RmlC_Cupin_sf"/>
</dbReference>
<dbReference type="InterPro" id="IPR014710">
    <property type="entry name" value="RmlC-like_jellyroll"/>
</dbReference>
<dbReference type="PANTHER" id="PTHR33387">
    <property type="entry name" value="RMLC-LIKE JELLY ROLL FOLD PROTEIN"/>
    <property type="match status" value="1"/>
</dbReference>
<evidence type="ECO:0000313" key="3">
    <source>
        <dbReference type="Proteomes" id="UP000246740"/>
    </source>
</evidence>
<evidence type="ECO:0000313" key="2">
    <source>
        <dbReference type="EMBL" id="PWZ01472.1"/>
    </source>
</evidence>
<keyword evidence="3" id="KW-1185">Reference proteome</keyword>
<name>A0A317XTU6_9BASI</name>
<dbReference type="Pfam" id="PF06172">
    <property type="entry name" value="Cupin_5"/>
    <property type="match status" value="1"/>
</dbReference>
<protein>
    <recommendedName>
        <fullName evidence="1">DUF985 domain-containing protein</fullName>
    </recommendedName>
</protein>
<dbReference type="PANTHER" id="PTHR33387:SF3">
    <property type="entry name" value="DUF985 DOMAIN-CONTAINING PROTEIN"/>
    <property type="match status" value="1"/>
</dbReference>
<dbReference type="SUPFAM" id="SSF51182">
    <property type="entry name" value="RmlC-like cupins"/>
    <property type="match status" value="1"/>
</dbReference>
<reference evidence="2 3" key="1">
    <citation type="journal article" date="2018" name="Mol. Biol. Evol.">
        <title>Broad Genomic Sampling Reveals a Smut Pathogenic Ancestry of the Fungal Clade Ustilaginomycotina.</title>
        <authorList>
            <person name="Kijpornyongpan T."/>
            <person name="Mondo S.J."/>
            <person name="Barry K."/>
            <person name="Sandor L."/>
            <person name="Lee J."/>
            <person name="Lipzen A."/>
            <person name="Pangilinan J."/>
            <person name="LaButti K."/>
            <person name="Hainaut M."/>
            <person name="Henrissat B."/>
            <person name="Grigoriev I.V."/>
            <person name="Spatafora J.W."/>
            <person name="Aime M.C."/>
        </authorList>
    </citation>
    <scope>NUCLEOTIDE SEQUENCE [LARGE SCALE GENOMIC DNA]</scope>
    <source>
        <strain evidence="2 3">MCA 3645</strain>
    </source>
</reference>
<dbReference type="Proteomes" id="UP000246740">
    <property type="component" value="Unassembled WGS sequence"/>
</dbReference>
<dbReference type="InParanoid" id="A0A317XTU6"/>
<evidence type="ECO:0000259" key="1">
    <source>
        <dbReference type="Pfam" id="PF06172"/>
    </source>
</evidence>
<sequence length="188" mass="21274">MSEVDKHLYPYPQSNKDPMKAFNLKSHPEGGYFALTWAMPEGVLSPFASDGEERQMASCIFHLLCHKSPGCPDRPPRDGSMIDASEPDVFRSWSSDVGVFHLNKSHLHHAGRSKYTLVSAKHPLGKGLVDERGKPLTKIVVMGDNLGDGAVRQLLVEGNWWKVSEFHRSTAKRWKRTSRWQPQGRFHL</sequence>
<dbReference type="InterPro" id="IPR009327">
    <property type="entry name" value="Cupin_DUF985"/>
</dbReference>
<dbReference type="EMBL" id="KZ819190">
    <property type="protein sequence ID" value="PWZ01472.1"/>
    <property type="molecule type" value="Genomic_DNA"/>
</dbReference>
<dbReference type="Gene3D" id="2.60.120.10">
    <property type="entry name" value="Jelly Rolls"/>
    <property type="match status" value="1"/>
</dbReference>
<proteinExistence type="predicted"/>